<sequence>MIFSNKDLKKLIIPLMGEQVLSLTVGFVDQLMVSQAGEAAVAGVALVDNINRLIIQIMAALATGGAVICSQYIGAGNEKRTKKAAGQLETVLLVFALIMMGISVIFARPVLSGIFGNTEAAIMNFAVLYFTVTAISYPFLGIYNAGAAIFRSVGNSKISLYISLVMNIVNIIGNAIFVLSFHWGVFGVALSTLLSRVFGSAIMSYFIMREKSPIRLNKLADYLPNFSLIKKILFIGIPSGIENGMFQIGKLMVVRMVTTLGQAAIAANSVSYTIIDFANIPASSMGLALITVVGQCIGAGRKDEAKHYVKKILLWAYIGDWICNITLFFLGHYIPTWFNLSPEAVDIATVVLRAFNITSLFIWPLSFTMPNALRAAGDVHYTMIVSILSMWIFRVGSSYIFGLVLGFGVLGVWIGMFIDWGCRSLFFGIRFLNGKWIQKEALTN</sequence>
<evidence type="ECO:0000256" key="12">
    <source>
        <dbReference type="ARBA" id="ARBA00031636"/>
    </source>
</evidence>
<dbReference type="NCBIfam" id="TIGR00797">
    <property type="entry name" value="matE"/>
    <property type="match status" value="1"/>
</dbReference>
<dbReference type="PIRSF" id="PIRSF006603">
    <property type="entry name" value="DinF"/>
    <property type="match status" value="1"/>
</dbReference>
<feature type="transmembrane region" description="Helical" evidence="13">
    <location>
        <begin position="347"/>
        <end position="365"/>
    </location>
</feature>
<dbReference type="AlphaFoldDB" id="A0A1G9XRP6"/>
<feature type="transmembrane region" description="Helical" evidence="13">
    <location>
        <begin position="53"/>
        <end position="73"/>
    </location>
</feature>
<feature type="transmembrane region" description="Helical" evidence="13">
    <location>
        <begin position="253"/>
        <end position="274"/>
    </location>
</feature>
<keyword evidence="9 13" id="KW-1133">Transmembrane helix</keyword>
<evidence type="ECO:0000256" key="11">
    <source>
        <dbReference type="ARBA" id="ARBA00023136"/>
    </source>
</evidence>
<evidence type="ECO:0000256" key="3">
    <source>
        <dbReference type="ARBA" id="ARBA00010199"/>
    </source>
</evidence>
<evidence type="ECO:0000256" key="5">
    <source>
        <dbReference type="ARBA" id="ARBA00022448"/>
    </source>
</evidence>
<dbReference type="RefSeq" id="WP_074521701.1">
    <property type="nucleotide sequence ID" value="NZ_FNHZ01000004.1"/>
</dbReference>
<dbReference type="InterPro" id="IPR050222">
    <property type="entry name" value="MATE_MdtK"/>
</dbReference>
<accession>A0A1G9XRP6</accession>
<dbReference type="CDD" id="cd13137">
    <property type="entry name" value="MATE_NorM_like"/>
    <property type="match status" value="1"/>
</dbReference>
<keyword evidence="11 13" id="KW-0472">Membrane</keyword>
<dbReference type="Pfam" id="PF01554">
    <property type="entry name" value="MatE"/>
    <property type="match status" value="2"/>
</dbReference>
<name>A0A1G9XRP6_9FIRM</name>
<comment type="function">
    <text evidence="1">Multidrug efflux pump.</text>
</comment>
<evidence type="ECO:0000256" key="4">
    <source>
        <dbReference type="ARBA" id="ARBA00020268"/>
    </source>
</evidence>
<evidence type="ECO:0000256" key="8">
    <source>
        <dbReference type="ARBA" id="ARBA00022692"/>
    </source>
</evidence>
<gene>
    <name evidence="14" type="ORF">SAMN05216544_1618</name>
</gene>
<keyword evidence="6" id="KW-0050">Antiport</keyword>
<dbReference type="Proteomes" id="UP000187651">
    <property type="component" value="Unassembled WGS sequence"/>
</dbReference>
<evidence type="ECO:0000313" key="15">
    <source>
        <dbReference type="Proteomes" id="UP000187651"/>
    </source>
</evidence>
<evidence type="ECO:0000256" key="13">
    <source>
        <dbReference type="SAM" id="Phobius"/>
    </source>
</evidence>
<dbReference type="GO" id="GO:0006811">
    <property type="term" value="P:monoatomic ion transport"/>
    <property type="evidence" value="ECO:0007669"/>
    <property type="project" value="UniProtKB-KW"/>
</dbReference>
<organism evidence="14 15">
    <name type="scientific">Lachnospira pectinoschiza</name>
    <dbReference type="NCBI Taxonomy" id="28052"/>
    <lineage>
        <taxon>Bacteria</taxon>
        <taxon>Bacillati</taxon>
        <taxon>Bacillota</taxon>
        <taxon>Clostridia</taxon>
        <taxon>Lachnospirales</taxon>
        <taxon>Lachnospiraceae</taxon>
        <taxon>Lachnospira</taxon>
    </lineage>
</organism>
<dbReference type="PANTHER" id="PTHR43298:SF2">
    <property type="entry name" value="FMN_FAD EXPORTER YEEO-RELATED"/>
    <property type="match status" value="1"/>
</dbReference>
<evidence type="ECO:0000256" key="2">
    <source>
        <dbReference type="ARBA" id="ARBA00004651"/>
    </source>
</evidence>
<feature type="transmembrane region" description="Helical" evidence="13">
    <location>
        <begin position="158"/>
        <end position="179"/>
    </location>
</feature>
<reference evidence="15" key="1">
    <citation type="submission" date="2016-10" db="EMBL/GenBank/DDBJ databases">
        <authorList>
            <person name="Varghese N."/>
            <person name="Submissions S."/>
        </authorList>
    </citation>
    <scope>NUCLEOTIDE SEQUENCE [LARGE SCALE GENOMIC DNA]</scope>
    <source>
        <strain evidence="15">M83</strain>
    </source>
</reference>
<dbReference type="InterPro" id="IPR002528">
    <property type="entry name" value="MATE_fam"/>
</dbReference>
<keyword evidence="8 13" id="KW-0812">Transmembrane</keyword>
<evidence type="ECO:0000256" key="10">
    <source>
        <dbReference type="ARBA" id="ARBA00023065"/>
    </source>
</evidence>
<comment type="subcellular location">
    <subcellularLocation>
        <location evidence="2">Cell membrane</location>
        <topology evidence="2">Multi-pass membrane protein</topology>
    </subcellularLocation>
</comment>
<feature type="transmembrane region" description="Helical" evidence="13">
    <location>
        <begin position="312"/>
        <end position="335"/>
    </location>
</feature>
<feature type="transmembrane region" description="Helical" evidence="13">
    <location>
        <begin position="185"/>
        <end position="208"/>
    </location>
</feature>
<feature type="transmembrane region" description="Helical" evidence="13">
    <location>
        <begin position="126"/>
        <end position="146"/>
    </location>
</feature>
<proteinExistence type="inferred from homology"/>
<feature type="transmembrane region" description="Helical" evidence="13">
    <location>
        <begin position="399"/>
        <end position="420"/>
    </location>
</feature>
<dbReference type="GO" id="GO:0015297">
    <property type="term" value="F:antiporter activity"/>
    <property type="evidence" value="ECO:0007669"/>
    <property type="project" value="UniProtKB-KW"/>
</dbReference>
<feature type="transmembrane region" description="Helical" evidence="13">
    <location>
        <begin position="280"/>
        <end position="300"/>
    </location>
</feature>
<dbReference type="InterPro" id="IPR048279">
    <property type="entry name" value="MdtK-like"/>
</dbReference>
<comment type="similarity">
    <text evidence="3">Belongs to the multi antimicrobial extrusion (MATE) (TC 2.A.66.1) family.</text>
</comment>
<evidence type="ECO:0000256" key="7">
    <source>
        <dbReference type="ARBA" id="ARBA00022475"/>
    </source>
</evidence>
<evidence type="ECO:0000256" key="9">
    <source>
        <dbReference type="ARBA" id="ARBA00022989"/>
    </source>
</evidence>
<keyword evidence="7" id="KW-1003">Cell membrane</keyword>
<evidence type="ECO:0000256" key="6">
    <source>
        <dbReference type="ARBA" id="ARBA00022449"/>
    </source>
</evidence>
<keyword evidence="5" id="KW-0813">Transport</keyword>
<evidence type="ECO:0000313" key="14">
    <source>
        <dbReference type="EMBL" id="SDM99509.1"/>
    </source>
</evidence>
<feature type="transmembrane region" description="Helical" evidence="13">
    <location>
        <begin position="85"/>
        <end position="106"/>
    </location>
</feature>
<dbReference type="GO" id="GO:0005886">
    <property type="term" value="C:plasma membrane"/>
    <property type="evidence" value="ECO:0007669"/>
    <property type="project" value="UniProtKB-SubCell"/>
</dbReference>
<keyword evidence="10" id="KW-0406">Ion transport</keyword>
<evidence type="ECO:0000256" key="1">
    <source>
        <dbReference type="ARBA" id="ARBA00003408"/>
    </source>
</evidence>
<dbReference type="PANTHER" id="PTHR43298">
    <property type="entry name" value="MULTIDRUG RESISTANCE PROTEIN NORM-RELATED"/>
    <property type="match status" value="1"/>
</dbReference>
<keyword evidence="15" id="KW-1185">Reference proteome</keyword>
<dbReference type="OrthoDB" id="62420at2"/>
<protein>
    <recommendedName>
        <fullName evidence="4">Probable multidrug resistance protein NorM</fullName>
    </recommendedName>
    <alternativeName>
        <fullName evidence="12">Multidrug-efflux transporter</fullName>
    </alternativeName>
</protein>
<dbReference type="EMBL" id="FNHZ01000004">
    <property type="protein sequence ID" value="SDM99509.1"/>
    <property type="molecule type" value="Genomic_DNA"/>
</dbReference>
<dbReference type="GO" id="GO:0042910">
    <property type="term" value="F:xenobiotic transmembrane transporter activity"/>
    <property type="evidence" value="ECO:0007669"/>
    <property type="project" value="InterPro"/>
</dbReference>